<dbReference type="AlphaFoldDB" id="X0YAA0"/>
<gene>
    <name evidence="2" type="ORF">S01H1_77790</name>
</gene>
<evidence type="ECO:0000313" key="2">
    <source>
        <dbReference type="EMBL" id="GAG52765.1"/>
    </source>
</evidence>
<dbReference type="EMBL" id="BARS01052310">
    <property type="protein sequence ID" value="GAG52765.1"/>
    <property type="molecule type" value="Genomic_DNA"/>
</dbReference>
<protein>
    <submittedName>
        <fullName evidence="2">Uncharacterized protein</fullName>
    </submittedName>
</protein>
<name>X0YAA0_9ZZZZ</name>
<proteinExistence type="predicted"/>
<feature type="region of interest" description="Disordered" evidence="1">
    <location>
        <begin position="1"/>
        <end position="20"/>
    </location>
</feature>
<evidence type="ECO:0000256" key="1">
    <source>
        <dbReference type="SAM" id="MobiDB-lite"/>
    </source>
</evidence>
<feature type="non-terminal residue" evidence="2">
    <location>
        <position position="55"/>
    </location>
</feature>
<organism evidence="2">
    <name type="scientific">marine sediment metagenome</name>
    <dbReference type="NCBI Taxonomy" id="412755"/>
    <lineage>
        <taxon>unclassified sequences</taxon>
        <taxon>metagenomes</taxon>
        <taxon>ecological metagenomes</taxon>
    </lineage>
</organism>
<sequence length="55" mass="5611">MSDTLADLIRQGNGEGGGDLATLIRQGNGEVAAPETFAAQTGPFAGVENRGFFKG</sequence>
<reference evidence="2" key="1">
    <citation type="journal article" date="2014" name="Front. Microbiol.">
        <title>High frequency of phylogenetically diverse reductive dehalogenase-homologous genes in deep subseafloor sedimentary metagenomes.</title>
        <authorList>
            <person name="Kawai M."/>
            <person name="Futagami T."/>
            <person name="Toyoda A."/>
            <person name="Takaki Y."/>
            <person name="Nishi S."/>
            <person name="Hori S."/>
            <person name="Arai W."/>
            <person name="Tsubouchi T."/>
            <person name="Morono Y."/>
            <person name="Uchiyama I."/>
            <person name="Ito T."/>
            <person name="Fujiyama A."/>
            <person name="Inagaki F."/>
            <person name="Takami H."/>
        </authorList>
    </citation>
    <scope>NUCLEOTIDE SEQUENCE</scope>
    <source>
        <strain evidence="2">Expedition CK06-06</strain>
    </source>
</reference>
<comment type="caution">
    <text evidence="2">The sequence shown here is derived from an EMBL/GenBank/DDBJ whole genome shotgun (WGS) entry which is preliminary data.</text>
</comment>
<accession>X0YAA0</accession>